<protein>
    <submittedName>
        <fullName evidence="1">Uncharacterized protein</fullName>
    </submittedName>
</protein>
<proteinExistence type="predicted"/>
<dbReference type="EMBL" id="UINC01005342">
    <property type="protein sequence ID" value="SVA20712.1"/>
    <property type="molecule type" value="Genomic_DNA"/>
</dbReference>
<name>A0A381TXI0_9ZZZZ</name>
<dbReference type="AlphaFoldDB" id="A0A381TXI0"/>
<sequence length="187" mass="22544">MYSPELSYTFLRKWKKHNTIGALIDWDIKLKAGWIRTYSLKNKSYLRFTVYIKYIELDDEDIKFLEYFLYENRTIYKNKEILIAFKIPKIKISKISQDIFEISIKNIFLRQSSASQLCNYSNISFRYDIKVDTISKILEEFANDFLNDKEYSQKLCKILGNEMDIAYIDWKLKDTSFPYETIETIYI</sequence>
<accession>A0A381TXI0</accession>
<organism evidence="1">
    <name type="scientific">marine metagenome</name>
    <dbReference type="NCBI Taxonomy" id="408172"/>
    <lineage>
        <taxon>unclassified sequences</taxon>
        <taxon>metagenomes</taxon>
        <taxon>ecological metagenomes</taxon>
    </lineage>
</organism>
<reference evidence="1" key="1">
    <citation type="submission" date="2018-05" db="EMBL/GenBank/DDBJ databases">
        <authorList>
            <person name="Lanie J.A."/>
            <person name="Ng W.-L."/>
            <person name="Kazmierczak K.M."/>
            <person name="Andrzejewski T.M."/>
            <person name="Davidsen T.M."/>
            <person name="Wayne K.J."/>
            <person name="Tettelin H."/>
            <person name="Glass J.I."/>
            <person name="Rusch D."/>
            <person name="Podicherti R."/>
            <person name="Tsui H.-C.T."/>
            <person name="Winkler M.E."/>
        </authorList>
    </citation>
    <scope>NUCLEOTIDE SEQUENCE</scope>
</reference>
<gene>
    <name evidence="1" type="ORF">METZ01_LOCUS73566</name>
</gene>
<evidence type="ECO:0000313" key="1">
    <source>
        <dbReference type="EMBL" id="SVA20712.1"/>
    </source>
</evidence>